<evidence type="ECO:0000256" key="2">
    <source>
        <dbReference type="ARBA" id="ARBA00022729"/>
    </source>
</evidence>
<proteinExistence type="predicted"/>
<evidence type="ECO:0000256" key="5">
    <source>
        <dbReference type="ARBA" id="ARBA00023180"/>
    </source>
</evidence>
<dbReference type="EMBL" id="JAODUO010000619">
    <property type="protein sequence ID" value="KAK2177085.1"/>
    <property type="molecule type" value="Genomic_DNA"/>
</dbReference>
<dbReference type="PANTHER" id="PTHR24049:SF22">
    <property type="entry name" value="DROSOPHILA CRUMBS HOMOLOG"/>
    <property type="match status" value="1"/>
</dbReference>
<dbReference type="PROSITE" id="PS00022">
    <property type="entry name" value="EGF_1"/>
    <property type="match status" value="2"/>
</dbReference>
<dbReference type="GO" id="GO:0005886">
    <property type="term" value="C:plasma membrane"/>
    <property type="evidence" value="ECO:0007669"/>
    <property type="project" value="UniProtKB-ARBA"/>
</dbReference>
<keyword evidence="4 6" id="KW-1015">Disulfide bond</keyword>
<evidence type="ECO:0000256" key="3">
    <source>
        <dbReference type="ARBA" id="ARBA00022737"/>
    </source>
</evidence>
<sequence>MLCQNGATCSNTTTGYNCTCLPIHIGTHCERLKNCSEVACENGGTCTDVSTGGMTCQCVLGYTGQLCERT</sequence>
<keyword evidence="9" id="KW-1185">Reference proteome</keyword>
<name>A0AAD9NP08_RIDPI</name>
<dbReference type="AlphaFoldDB" id="A0AAD9NP08"/>
<feature type="domain" description="EGF-like" evidence="7">
    <location>
        <begin position="1"/>
        <end position="30"/>
    </location>
</feature>
<evidence type="ECO:0000256" key="4">
    <source>
        <dbReference type="ARBA" id="ARBA00023157"/>
    </source>
</evidence>
<dbReference type="PROSITE" id="PS50026">
    <property type="entry name" value="EGF_3"/>
    <property type="match status" value="2"/>
</dbReference>
<protein>
    <recommendedName>
        <fullName evidence="7">EGF-like domain-containing protein</fullName>
    </recommendedName>
</protein>
<keyword evidence="3" id="KW-0677">Repeat</keyword>
<dbReference type="PROSITE" id="PS01186">
    <property type="entry name" value="EGF_2"/>
    <property type="match status" value="1"/>
</dbReference>
<evidence type="ECO:0000259" key="7">
    <source>
        <dbReference type="PROSITE" id="PS50026"/>
    </source>
</evidence>
<keyword evidence="5" id="KW-0325">Glycoprotein</keyword>
<dbReference type="Pfam" id="PF12661">
    <property type="entry name" value="hEGF"/>
    <property type="match status" value="1"/>
</dbReference>
<evidence type="ECO:0000256" key="1">
    <source>
        <dbReference type="ARBA" id="ARBA00022536"/>
    </source>
</evidence>
<dbReference type="SUPFAM" id="SSF57196">
    <property type="entry name" value="EGF/Laminin"/>
    <property type="match status" value="2"/>
</dbReference>
<gene>
    <name evidence="8" type="ORF">NP493_619g02036</name>
</gene>
<dbReference type="Pfam" id="PF00008">
    <property type="entry name" value="EGF"/>
    <property type="match status" value="1"/>
</dbReference>
<comment type="caution">
    <text evidence="6">Lacks conserved residue(s) required for the propagation of feature annotation.</text>
</comment>
<feature type="domain" description="EGF-like" evidence="7">
    <location>
        <begin position="31"/>
        <end position="68"/>
    </location>
</feature>
<comment type="caution">
    <text evidence="8">The sequence shown here is derived from an EMBL/GenBank/DDBJ whole genome shotgun (WGS) entry which is preliminary data.</text>
</comment>
<evidence type="ECO:0000313" key="8">
    <source>
        <dbReference type="EMBL" id="KAK2177085.1"/>
    </source>
</evidence>
<dbReference type="Gene3D" id="2.10.25.10">
    <property type="entry name" value="Laminin"/>
    <property type="match status" value="2"/>
</dbReference>
<dbReference type="SMART" id="SM00181">
    <property type="entry name" value="EGF"/>
    <property type="match status" value="2"/>
</dbReference>
<organism evidence="8 9">
    <name type="scientific">Ridgeia piscesae</name>
    <name type="common">Tubeworm</name>
    <dbReference type="NCBI Taxonomy" id="27915"/>
    <lineage>
        <taxon>Eukaryota</taxon>
        <taxon>Metazoa</taxon>
        <taxon>Spiralia</taxon>
        <taxon>Lophotrochozoa</taxon>
        <taxon>Annelida</taxon>
        <taxon>Polychaeta</taxon>
        <taxon>Sedentaria</taxon>
        <taxon>Canalipalpata</taxon>
        <taxon>Sabellida</taxon>
        <taxon>Siboglinidae</taxon>
        <taxon>Ridgeia</taxon>
    </lineage>
</organism>
<dbReference type="InterPro" id="IPR000742">
    <property type="entry name" value="EGF"/>
</dbReference>
<dbReference type="InterPro" id="IPR000152">
    <property type="entry name" value="EGF-type_Asp/Asn_hydroxyl_site"/>
</dbReference>
<evidence type="ECO:0000256" key="6">
    <source>
        <dbReference type="PROSITE-ProRule" id="PRU00076"/>
    </source>
</evidence>
<dbReference type="InterPro" id="IPR051022">
    <property type="entry name" value="Notch_Cell-Fate_Det"/>
</dbReference>
<feature type="disulfide bond" evidence="6">
    <location>
        <begin position="20"/>
        <end position="29"/>
    </location>
</feature>
<reference evidence="8" key="1">
    <citation type="journal article" date="2023" name="Mol. Biol. Evol.">
        <title>Third-Generation Sequencing Reveals the Adaptive Role of the Epigenome in Three Deep-Sea Polychaetes.</title>
        <authorList>
            <person name="Perez M."/>
            <person name="Aroh O."/>
            <person name="Sun Y."/>
            <person name="Lan Y."/>
            <person name="Juniper S.K."/>
            <person name="Young C.R."/>
            <person name="Angers B."/>
            <person name="Qian P.Y."/>
        </authorList>
    </citation>
    <scope>NUCLEOTIDE SEQUENCE</scope>
    <source>
        <strain evidence="8">R07B-5</strain>
    </source>
</reference>
<dbReference type="InterPro" id="IPR013032">
    <property type="entry name" value="EGF-like_CS"/>
</dbReference>
<feature type="disulfide bond" evidence="6">
    <location>
        <begin position="58"/>
        <end position="67"/>
    </location>
</feature>
<dbReference type="CDD" id="cd00054">
    <property type="entry name" value="EGF_CA"/>
    <property type="match status" value="1"/>
</dbReference>
<dbReference type="FunFam" id="2.10.25.10:FF:000012">
    <property type="entry name" value="Delta-like protein"/>
    <property type="match status" value="1"/>
</dbReference>
<dbReference type="GO" id="GO:0045197">
    <property type="term" value="P:establishment or maintenance of epithelial cell apical/basal polarity"/>
    <property type="evidence" value="ECO:0007669"/>
    <property type="project" value="TreeGrafter"/>
</dbReference>
<dbReference type="GO" id="GO:0007157">
    <property type="term" value="P:heterophilic cell-cell adhesion via plasma membrane cell adhesion molecules"/>
    <property type="evidence" value="ECO:0007669"/>
    <property type="project" value="TreeGrafter"/>
</dbReference>
<keyword evidence="1 6" id="KW-0245">EGF-like domain</keyword>
<keyword evidence="2" id="KW-0732">Signal</keyword>
<dbReference type="Proteomes" id="UP001209878">
    <property type="component" value="Unassembled WGS sequence"/>
</dbReference>
<evidence type="ECO:0000313" key="9">
    <source>
        <dbReference type="Proteomes" id="UP001209878"/>
    </source>
</evidence>
<accession>A0AAD9NP08</accession>
<dbReference type="PANTHER" id="PTHR24049">
    <property type="entry name" value="CRUMBS FAMILY MEMBER"/>
    <property type="match status" value="1"/>
</dbReference>
<dbReference type="GO" id="GO:0032991">
    <property type="term" value="C:protein-containing complex"/>
    <property type="evidence" value="ECO:0007669"/>
    <property type="project" value="TreeGrafter"/>
</dbReference>
<dbReference type="PROSITE" id="PS00010">
    <property type="entry name" value="ASX_HYDROXYL"/>
    <property type="match status" value="1"/>
</dbReference>